<dbReference type="AlphaFoldDB" id="A0A1H6DAW9"/>
<protein>
    <submittedName>
        <fullName evidence="1">Uncharacterized protein</fullName>
    </submittedName>
</protein>
<dbReference type="EMBL" id="FNUY01000019">
    <property type="protein sequence ID" value="SEG82003.1"/>
    <property type="molecule type" value="Genomic_DNA"/>
</dbReference>
<accession>A0A1H6DAW9</accession>
<evidence type="ECO:0000313" key="2">
    <source>
        <dbReference type="Proteomes" id="UP000236743"/>
    </source>
</evidence>
<keyword evidence="2" id="KW-1185">Reference proteome</keyword>
<organism evidence="1 2">
    <name type="scientific">Bosea lathyri</name>
    <dbReference type="NCBI Taxonomy" id="1036778"/>
    <lineage>
        <taxon>Bacteria</taxon>
        <taxon>Pseudomonadati</taxon>
        <taxon>Pseudomonadota</taxon>
        <taxon>Alphaproteobacteria</taxon>
        <taxon>Hyphomicrobiales</taxon>
        <taxon>Boseaceae</taxon>
        <taxon>Bosea</taxon>
    </lineage>
</organism>
<proteinExistence type="predicted"/>
<name>A0A1H6DAW9_9HYPH</name>
<gene>
    <name evidence="1" type="ORF">SAMN04488115_11956</name>
</gene>
<reference evidence="1 2" key="1">
    <citation type="submission" date="2016-10" db="EMBL/GenBank/DDBJ databases">
        <authorList>
            <person name="de Groot N.N."/>
        </authorList>
    </citation>
    <scope>NUCLEOTIDE SEQUENCE [LARGE SCALE GENOMIC DNA]</scope>
    <source>
        <strain evidence="1 2">DSM 26656</strain>
    </source>
</reference>
<dbReference type="Proteomes" id="UP000236743">
    <property type="component" value="Unassembled WGS sequence"/>
</dbReference>
<evidence type="ECO:0000313" key="1">
    <source>
        <dbReference type="EMBL" id="SEG82003.1"/>
    </source>
</evidence>
<sequence length="52" mass="6218">MLVITVTTMQYYEKLIKRLFFEDKNIKHFKILVVTDRVKVSMAISLPKDEDE</sequence>